<dbReference type="Proteomes" id="UP001474181">
    <property type="component" value="Unassembled WGS sequence"/>
</dbReference>
<feature type="compositionally biased region" description="Basic and acidic residues" evidence="1">
    <location>
        <begin position="55"/>
        <end position="64"/>
    </location>
</feature>
<name>A0ABV1X5R4_9ACTN</name>
<proteinExistence type="predicted"/>
<evidence type="ECO:0000313" key="2">
    <source>
        <dbReference type="EMBL" id="MER7184369.1"/>
    </source>
</evidence>
<dbReference type="RefSeq" id="WP_350786443.1">
    <property type="nucleotide sequence ID" value="NZ_JBEPEK010000325.1"/>
</dbReference>
<reference evidence="2 3" key="1">
    <citation type="submission" date="2024-06" db="EMBL/GenBank/DDBJ databases">
        <title>The Natural Products Discovery Center: Release of the First 8490 Sequenced Strains for Exploring Actinobacteria Biosynthetic Diversity.</title>
        <authorList>
            <person name="Kalkreuter E."/>
            <person name="Kautsar S.A."/>
            <person name="Yang D."/>
            <person name="Bader C.D."/>
            <person name="Teijaro C.N."/>
            <person name="Fluegel L."/>
            <person name="Davis C.M."/>
            <person name="Simpson J.R."/>
            <person name="Lauterbach L."/>
            <person name="Steele A.D."/>
            <person name="Gui C."/>
            <person name="Meng S."/>
            <person name="Li G."/>
            <person name="Viehrig K."/>
            <person name="Ye F."/>
            <person name="Su P."/>
            <person name="Kiefer A.F."/>
            <person name="Nichols A."/>
            <person name="Cepeda A.J."/>
            <person name="Yan W."/>
            <person name="Fan B."/>
            <person name="Jiang Y."/>
            <person name="Adhikari A."/>
            <person name="Zheng C.-J."/>
            <person name="Schuster L."/>
            <person name="Cowan T.M."/>
            <person name="Smanski M.J."/>
            <person name="Chevrette M.G."/>
            <person name="De Carvalho L.P.S."/>
            <person name="Shen B."/>
        </authorList>
    </citation>
    <scope>NUCLEOTIDE SEQUENCE [LARGE SCALE GENOMIC DNA]</scope>
    <source>
        <strain evidence="2 3">NPDC000234</strain>
    </source>
</reference>
<accession>A0ABV1X5R4</accession>
<comment type="caution">
    <text evidence="2">The sequence shown here is derived from an EMBL/GenBank/DDBJ whole genome shotgun (WGS) entry which is preliminary data.</text>
</comment>
<sequence length="73" mass="7859">MDQVRKCLVDAGILVEQYRDRGAALGAQGVERPGPVHLGGRFASGRQEFLVRAAQPDRDSRPDRSWATGAPAA</sequence>
<dbReference type="EMBL" id="JBEPEK010000325">
    <property type="protein sequence ID" value="MER7184369.1"/>
    <property type="molecule type" value="Genomic_DNA"/>
</dbReference>
<evidence type="ECO:0000313" key="3">
    <source>
        <dbReference type="Proteomes" id="UP001474181"/>
    </source>
</evidence>
<gene>
    <name evidence="2" type="ORF">ABT404_33720</name>
</gene>
<evidence type="ECO:0000256" key="1">
    <source>
        <dbReference type="SAM" id="MobiDB-lite"/>
    </source>
</evidence>
<protein>
    <submittedName>
        <fullName evidence="2">Uncharacterized protein</fullName>
    </submittedName>
</protein>
<organism evidence="2 3">
    <name type="scientific">Streptomyces hyaluromycini</name>
    <dbReference type="NCBI Taxonomy" id="1377993"/>
    <lineage>
        <taxon>Bacteria</taxon>
        <taxon>Bacillati</taxon>
        <taxon>Actinomycetota</taxon>
        <taxon>Actinomycetes</taxon>
        <taxon>Kitasatosporales</taxon>
        <taxon>Streptomycetaceae</taxon>
        <taxon>Streptomyces</taxon>
    </lineage>
</organism>
<feature type="region of interest" description="Disordered" evidence="1">
    <location>
        <begin position="53"/>
        <end position="73"/>
    </location>
</feature>
<keyword evidence="3" id="KW-1185">Reference proteome</keyword>